<dbReference type="PANTHER" id="PTHR23513">
    <property type="entry name" value="INTEGRAL MEMBRANE EFFLUX PROTEIN-RELATED"/>
    <property type="match status" value="1"/>
</dbReference>
<keyword evidence="4 6" id="KW-1133">Transmembrane helix</keyword>
<name>A0A3N4H1R3_9ACTN</name>
<feature type="transmembrane region" description="Helical" evidence="6">
    <location>
        <begin position="284"/>
        <end position="307"/>
    </location>
</feature>
<reference evidence="7 8" key="1">
    <citation type="submission" date="2018-11" db="EMBL/GenBank/DDBJ databases">
        <title>Draft genome sequence of Gordonia sp. RS15-1S isolated from rice stems.</title>
        <authorList>
            <person name="Muangham S."/>
        </authorList>
    </citation>
    <scope>NUCLEOTIDE SEQUENCE [LARGE SCALE GENOMIC DNA]</scope>
    <source>
        <strain evidence="7 8">RS15-1S</strain>
    </source>
</reference>
<gene>
    <name evidence="7" type="ORF">EF294_06400</name>
</gene>
<dbReference type="RefSeq" id="WP_123926952.1">
    <property type="nucleotide sequence ID" value="NZ_JBPSDP010000004.1"/>
</dbReference>
<proteinExistence type="predicted"/>
<dbReference type="CDD" id="cd06173">
    <property type="entry name" value="MFS_MefA_like"/>
    <property type="match status" value="1"/>
</dbReference>
<comment type="subcellular location">
    <subcellularLocation>
        <location evidence="1">Cell membrane</location>
        <topology evidence="1">Multi-pass membrane protein</topology>
    </subcellularLocation>
</comment>
<dbReference type="PANTHER" id="PTHR23513:SF17">
    <property type="entry name" value="MEMBRANE PROTEIN"/>
    <property type="match status" value="1"/>
</dbReference>
<dbReference type="Pfam" id="PF07690">
    <property type="entry name" value="MFS_1"/>
    <property type="match status" value="1"/>
</dbReference>
<evidence type="ECO:0000256" key="1">
    <source>
        <dbReference type="ARBA" id="ARBA00004651"/>
    </source>
</evidence>
<keyword evidence="8" id="KW-1185">Reference proteome</keyword>
<feature type="transmembrane region" description="Helical" evidence="6">
    <location>
        <begin position="319"/>
        <end position="348"/>
    </location>
</feature>
<dbReference type="AlphaFoldDB" id="A0A3N4H1R3"/>
<dbReference type="Proteomes" id="UP000267536">
    <property type="component" value="Unassembled WGS sequence"/>
</dbReference>
<organism evidence="7 8">
    <name type="scientific">Gordonia oryzae</name>
    <dbReference type="NCBI Taxonomy" id="2487349"/>
    <lineage>
        <taxon>Bacteria</taxon>
        <taxon>Bacillati</taxon>
        <taxon>Actinomycetota</taxon>
        <taxon>Actinomycetes</taxon>
        <taxon>Mycobacteriales</taxon>
        <taxon>Gordoniaceae</taxon>
        <taxon>Gordonia</taxon>
    </lineage>
</organism>
<feature type="transmembrane region" description="Helical" evidence="6">
    <location>
        <begin position="191"/>
        <end position="209"/>
    </location>
</feature>
<evidence type="ECO:0000313" key="7">
    <source>
        <dbReference type="EMBL" id="RPA64750.1"/>
    </source>
</evidence>
<evidence type="ECO:0000256" key="4">
    <source>
        <dbReference type="ARBA" id="ARBA00022989"/>
    </source>
</evidence>
<evidence type="ECO:0000256" key="5">
    <source>
        <dbReference type="ARBA" id="ARBA00023136"/>
    </source>
</evidence>
<comment type="caution">
    <text evidence="7">The sequence shown here is derived from an EMBL/GenBank/DDBJ whole genome shotgun (WGS) entry which is preliminary data.</text>
</comment>
<evidence type="ECO:0000256" key="3">
    <source>
        <dbReference type="ARBA" id="ARBA00022692"/>
    </source>
</evidence>
<feature type="transmembrane region" description="Helical" evidence="6">
    <location>
        <begin position="378"/>
        <end position="395"/>
    </location>
</feature>
<dbReference type="SUPFAM" id="SSF103473">
    <property type="entry name" value="MFS general substrate transporter"/>
    <property type="match status" value="1"/>
</dbReference>
<evidence type="ECO:0000256" key="2">
    <source>
        <dbReference type="ARBA" id="ARBA00022475"/>
    </source>
</evidence>
<keyword evidence="3 6" id="KW-0812">Transmembrane</keyword>
<sequence length="447" mass="45948">MNSTVPKGASSWRIFTRSLSHSAGLGRLLAVRLTSQFTDGVFQAALIGGVLFNPERHADPLAAALGFAVLLVPYSVIGPFAGALLDRWDRRNVLLWANVLRALLIVMVAIAISTGSSDTLVLISALAVTGASRFVASGLSAALPHVAHREVIVATNALFTTLGGAMLSVGAGLALGMRALVGNDNVGSAETTLIGGVLALVAGLIAHGFPARQLGPDRPDDMGHSAAHAVAGGFLHGARAIAGCRPASAALSAIGLHRLAFGLNTLMLFVFARHVHGGGDGLSRISLVLGCVATGAFAAAVTTPILVDRYGRRATLMLMLLLGALAQVLLLTFTIPGFCVAAVVLGLVGQTTKLCGDVAMQVDISDSVRGQVFSVQDALFNLAYVIAMVIAAVTISPDGRSLPLVLIGCALYLVGVVVVRGVHPARHYYSPAPVPDDHLPKPSSPSA</sequence>
<dbReference type="Gene3D" id="1.20.1250.20">
    <property type="entry name" value="MFS general substrate transporter like domains"/>
    <property type="match status" value="2"/>
</dbReference>
<dbReference type="GO" id="GO:0022857">
    <property type="term" value="F:transmembrane transporter activity"/>
    <property type="evidence" value="ECO:0007669"/>
    <property type="project" value="InterPro"/>
</dbReference>
<feature type="transmembrane region" description="Helical" evidence="6">
    <location>
        <begin position="93"/>
        <end position="113"/>
    </location>
</feature>
<feature type="transmembrane region" description="Helical" evidence="6">
    <location>
        <begin position="402"/>
        <end position="422"/>
    </location>
</feature>
<dbReference type="EMBL" id="RKMH01000004">
    <property type="protein sequence ID" value="RPA64750.1"/>
    <property type="molecule type" value="Genomic_DNA"/>
</dbReference>
<feature type="transmembrane region" description="Helical" evidence="6">
    <location>
        <begin position="249"/>
        <end position="272"/>
    </location>
</feature>
<protein>
    <submittedName>
        <fullName evidence="7">MFS transporter</fullName>
    </submittedName>
</protein>
<keyword evidence="5 6" id="KW-0472">Membrane</keyword>
<dbReference type="OrthoDB" id="3688258at2"/>
<dbReference type="InterPro" id="IPR036259">
    <property type="entry name" value="MFS_trans_sf"/>
</dbReference>
<feature type="transmembrane region" description="Helical" evidence="6">
    <location>
        <begin position="151"/>
        <end position="171"/>
    </location>
</feature>
<evidence type="ECO:0000313" key="8">
    <source>
        <dbReference type="Proteomes" id="UP000267536"/>
    </source>
</evidence>
<dbReference type="InterPro" id="IPR011701">
    <property type="entry name" value="MFS"/>
</dbReference>
<accession>A0A3N4H1R3</accession>
<evidence type="ECO:0000256" key="6">
    <source>
        <dbReference type="SAM" id="Phobius"/>
    </source>
</evidence>
<keyword evidence="2" id="KW-1003">Cell membrane</keyword>
<feature type="transmembrane region" description="Helical" evidence="6">
    <location>
        <begin position="119"/>
        <end position="139"/>
    </location>
</feature>
<dbReference type="GO" id="GO:0005886">
    <property type="term" value="C:plasma membrane"/>
    <property type="evidence" value="ECO:0007669"/>
    <property type="project" value="UniProtKB-SubCell"/>
</dbReference>
<feature type="transmembrane region" description="Helical" evidence="6">
    <location>
        <begin position="61"/>
        <end position="81"/>
    </location>
</feature>